<organism evidence="3 4">
    <name type="scientific">Sphingobacterium multivorum</name>
    <dbReference type="NCBI Taxonomy" id="28454"/>
    <lineage>
        <taxon>Bacteria</taxon>
        <taxon>Pseudomonadati</taxon>
        <taxon>Bacteroidota</taxon>
        <taxon>Sphingobacteriia</taxon>
        <taxon>Sphingobacteriales</taxon>
        <taxon>Sphingobacteriaceae</taxon>
        <taxon>Sphingobacterium</taxon>
    </lineage>
</organism>
<evidence type="ECO:0000313" key="3">
    <source>
        <dbReference type="EMBL" id="SPZ87967.1"/>
    </source>
</evidence>
<proteinExistence type="predicted"/>
<feature type="transmembrane region" description="Helical" evidence="1">
    <location>
        <begin position="82"/>
        <end position="107"/>
    </location>
</feature>
<dbReference type="Pfam" id="PF06580">
    <property type="entry name" value="His_kinase"/>
    <property type="match status" value="1"/>
</dbReference>
<dbReference type="PANTHER" id="PTHR34220">
    <property type="entry name" value="SENSOR HISTIDINE KINASE YPDA"/>
    <property type="match status" value="1"/>
</dbReference>
<dbReference type="InterPro" id="IPR050640">
    <property type="entry name" value="Bact_2-comp_sensor_kinase"/>
</dbReference>
<feature type="transmembrane region" description="Helical" evidence="1">
    <location>
        <begin position="45"/>
        <end position="62"/>
    </location>
</feature>
<dbReference type="Proteomes" id="UP000251241">
    <property type="component" value="Unassembled WGS sequence"/>
</dbReference>
<dbReference type="EC" id="2.7.13.3" evidence="3"/>
<gene>
    <name evidence="3" type="primary">yehU_2</name>
    <name evidence="3" type="ORF">NCTC11343_03217</name>
</gene>
<name>A0A2X2J0T8_SPHMU</name>
<dbReference type="InterPro" id="IPR010559">
    <property type="entry name" value="Sig_transdc_His_kin_internal"/>
</dbReference>
<keyword evidence="1" id="KW-0472">Membrane</keyword>
<dbReference type="GO" id="GO:0016020">
    <property type="term" value="C:membrane"/>
    <property type="evidence" value="ECO:0007669"/>
    <property type="project" value="InterPro"/>
</dbReference>
<dbReference type="RefSeq" id="WP_112375140.1">
    <property type="nucleotide sequence ID" value="NZ_CP069793.1"/>
</dbReference>
<feature type="transmembrane region" description="Helical" evidence="1">
    <location>
        <begin position="5"/>
        <end position="25"/>
    </location>
</feature>
<evidence type="ECO:0000259" key="2">
    <source>
        <dbReference type="Pfam" id="PF06580"/>
    </source>
</evidence>
<reference evidence="3 4" key="1">
    <citation type="submission" date="2018-06" db="EMBL/GenBank/DDBJ databases">
        <authorList>
            <consortium name="Pathogen Informatics"/>
            <person name="Doyle S."/>
        </authorList>
    </citation>
    <scope>NUCLEOTIDE SEQUENCE [LARGE SCALE GENOMIC DNA]</scope>
    <source>
        <strain evidence="3 4">NCTC11343</strain>
    </source>
</reference>
<dbReference type="PANTHER" id="PTHR34220:SF7">
    <property type="entry name" value="SENSOR HISTIDINE KINASE YPDA"/>
    <property type="match status" value="1"/>
</dbReference>
<keyword evidence="1" id="KW-0812">Transmembrane</keyword>
<dbReference type="AlphaFoldDB" id="A0A2X2J0T8"/>
<dbReference type="GO" id="GO:0000155">
    <property type="term" value="F:phosphorelay sensor kinase activity"/>
    <property type="evidence" value="ECO:0007669"/>
    <property type="project" value="InterPro"/>
</dbReference>
<protein>
    <submittedName>
        <fullName evidence="3">Probable sensor-like histidine kinase YehU</fullName>
        <ecNumber evidence="3">2.7.13.3</ecNumber>
    </submittedName>
</protein>
<sequence>MKKALFKAIIQALLASLVVTIYFVVVAKLDHNDVPWVSIIFHPNMVRGLLYGFFLFLGHSYLSKWVGKKYPNSKDFGKKMIVFYSISFFLTVLVVFIVNAFFSGLFNPGVPKNFAQRFHQFIHQQRVAYYFQTAMISWCISMIFFGFYFYKRFKDYQIKESHQEKQQIAAQFESLKNQLDPHFLFNSLNVLNGLIEESPKKASMFTTDLSKIYRYVLEQRDKSLVSLQEELTFSKAYLNLLSLRFETGIQIDLQINAEQHTGFILPLSLQLLIENAIKHNIISIRKPLLLKIYRKNNYLYVENNLQKKKVLHDHSGIGLKNIQERYAILSNLPVYIQESDLLFSVGLPIIHEIVF</sequence>
<keyword evidence="3" id="KW-0418">Kinase</keyword>
<feature type="domain" description="Signal transduction histidine kinase internal region" evidence="2">
    <location>
        <begin position="170"/>
        <end position="247"/>
    </location>
</feature>
<feature type="transmembrane region" description="Helical" evidence="1">
    <location>
        <begin position="127"/>
        <end position="150"/>
    </location>
</feature>
<dbReference type="GeneID" id="97183101"/>
<dbReference type="EMBL" id="UAUU01000009">
    <property type="protein sequence ID" value="SPZ87967.1"/>
    <property type="molecule type" value="Genomic_DNA"/>
</dbReference>
<keyword evidence="1" id="KW-1133">Transmembrane helix</keyword>
<evidence type="ECO:0000313" key="4">
    <source>
        <dbReference type="Proteomes" id="UP000251241"/>
    </source>
</evidence>
<keyword evidence="3" id="KW-0808">Transferase</keyword>
<accession>A0A2X2J0T8</accession>
<evidence type="ECO:0000256" key="1">
    <source>
        <dbReference type="SAM" id="Phobius"/>
    </source>
</evidence>